<evidence type="ECO:0000256" key="1">
    <source>
        <dbReference type="SAM" id="MobiDB-lite"/>
    </source>
</evidence>
<dbReference type="InterPro" id="IPR000182">
    <property type="entry name" value="GNAT_dom"/>
</dbReference>
<evidence type="ECO:0000313" key="3">
    <source>
        <dbReference type="EMBL" id="GHI44168.1"/>
    </source>
</evidence>
<gene>
    <name evidence="3" type="ORF">ScoT_03420</name>
</gene>
<protein>
    <submittedName>
        <fullName evidence="3">N-acetyltransferase</fullName>
    </submittedName>
</protein>
<evidence type="ECO:0000313" key="4">
    <source>
        <dbReference type="Proteomes" id="UP001051844"/>
    </source>
</evidence>
<name>A0AA37BSZ0_9ACTN</name>
<dbReference type="EMBL" id="BNDZ01000003">
    <property type="protein sequence ID" value="GHI44168.1"/>
    <property type="molecule type" value="Genomic_DNA"/>
</dbReference>
<dbReference type="InterPro" id="IPR016181">
    <property type="entry name" value="Acyl_CoA_acyltransferase"/>
</dbReference>
<reference evidence="3" key="1">
    <citation type="submission" date="2022-09" db="EMBL/GenBank/DDBJ databases">
        <title>Whole genome shotgun sequence of Streptomyces albidoflavus NBRC 12854.</title>
        <authorList>
            <person name="Komaki H."/>
            <person name="Tamura T."/>
        </authorList>
    </citation>
    <scope>NUCLEOTIDE SEQUENCE</scope>
    <source>
        <strain evidence="3">NBRC 12854</strain>
    </source>
</reference>
<organism evidence="3 4">
    <name type="scientific">Streptomyces albidoflavus</name>
    <dbReference type="NCBI Taxonomy" id="1886"/>
    <lineage>
        <taxon>Bacteria</taxon>
        <taxon>Bacillati</taxon>
        <taxon>Actinomycetota</taxon>
        <taxon>Actinomycetes</taxon>
        <taxon>Kitasatosporales</taxon>
        <taxon>Streptomycetaceae</taxon>
        <taxon>Streptomyces</taxon>
        <taxon>Streptomyces albidoflavus group</taxon>
    </lineage>
</organism>
<accession>A0AA37BSZ0</accession>
<feature type="compositionally biased region" description="Polar residues" evidence="1">
    <location>
        <begin position="36"/>
        <end position="54"/>
    </location>
</feature>
<dbReference type="Pfam" id="PF00583">
    <property type="entry name" value="Acetyltransf_1"/>
    <property type="match status" value="1"/>
</dbReference>
<feature type="domain" description="N-acetyltransferase" evidence="2">
    <location>
        <begin position="50"/>
        <end position="197"/>
    </location>
</feature>
<feature type="compositionally biased region" description="Basic and acidic residues" evidence="1">
    <location>
        <begin position="1"/>
        <end position="21"/>
    </location>
</feature>
<feature type="region of interest" description="Disordered" evidence="1">
    <location>
        <begin position="1"/>
        <end position="56"/>
    </location>
</feature>
<dbReference type="Proteomes" id="UP001051844">
    <property type="component" value="Unassembled WGS sequence"/>
</dbReference>
<evidence type="ECO:0000259" key="2">
    <source>
        <dbReference type="PROSITE" id="PS51186"/>
    </source>
</evidence>
<sequence>MSDRPPLRPVADPRDQADPGRPHRRGRGSRPVGPTSPLTTPQNGTAVPTWTTRPETPADIPAVREVVTAAFPTAEEADLVDALRADPQAWIGGLSVVAEAADSTLAGHALFTRCHVDGAPALALAPVAVLPAFQRQGAGAAVIRAGLDTARSLGENLVLVLGHPEYYPKFGFAPASRWSVRAPFEVPDEALMALTLAPGRPVPSGVIAYAAAFGV</sequence>
<dbReference type="PROSITE" id="PS51186">
    <property type="entry name" value="GNAT"/>
    <property type="match status" value="1"/>
</dbReference>
<dbReference type="Gene3D" id="3.40.630.30">
    <property type="match status" value="1"/>
</dbReference>
<comment type="caution">
    <text evidence="3">The sequence shown here is derived from an EMBL/GenBank/DDBJ whole genome shotgun (WGS) entry which is preliminary data.</text>
</comment>
<proteinExistence type="predicted"/>
<dbReference type="GO" id="GO:0016747">
    <property type="term" value="F:acyltransferase activity, transferring groups other than amino-acyl groups"/>
    <property type="evidence" value="ECO:0007669"/>
    <property type="project" value="InterPro"/>
</dbReference>
<dbReference type="SUPFAM" id="SSF55729">
    <property type="entry name" value="Acyl-CoA N-acyltransferases (Nat)"/>
    <property type="match status" value="1"/>
</dbReference>
<dbReference type="AlphaFoldDB" id="A0AA37BSZ0"/>